<dbReference type="AlphaFoldDB" id="A0A1X2I9R7"/>
<dbReference type="OrthoDB" id="2237161at2759"/>
<feature type="non-terminal residue" evidence="2">
    <location>
        <position position="86"/>
    </location>
</feature>
<evidence type="ECO:0000313" key="3">
    <source>
        <dbReference type="Proteomes" id="UP000193560"/>
    </source>
</evidence>
<proteinExistence type="predicted"/>
<name>A0A1X2I9R7_9FUNG</name>
<evidence type="ECO:0000313" key="2">
    <source>
        <dbReference type="EMBL" id="ORZ12365.1"/>
    </source>
</evidence>
<comment type="caution">
    <text evidence="2">The sequence shown here is derived from an EMBL/GenBank/DDBJ whole genome shotgun (WGS) entry which is preliminary data.</text>
</comment>
<evidence type="ECO:0000256" key="1">
    <source>
        <dbReference type="SAM" id="MobiDB-lite"/>
    </source>
</evidence>
<organism evidence="2 3">
    <name type="scientific">Absidia repens</name>
    <dbReference type="NCBI Taxonomy" id="90262"/>
    <lineage>
        <taxon>Eukaryota</taxon>
        <taxon>Fungi</taxon>
        <taxon>Fungi incertae sedis</taxon>
        <taxon>Mucoromycota</taxon>
        <taxon>Mucoromycotina</taxon>
        <taxon>Mucoromycetes</taxon>
        <taxon>Mucorales</taxon>
        <taxon>Cunninghamellaceae</taxon>
        <taxon>Absidia</taxon>
    </lineage>
</organism>
<dbReference type="Proteomes" id="UP000193560">
    <property type="component" value="Unassembled WGS sequence"/>
</dbReference>
<reference evidence="2 3" key="1">
    <citation type="submission" date="2016-07" db="EMBL/GenBank/DDBJ databases">
        <title>Pervasive Adenine N6-methylation of Active Genes in Fungi.</title>
        <authorList>
            <consortium name="DOE Joint Genome Institute"/>
            <person name="Mondo S.J."/>
            <person name="Dannebaum R.O."/>
            <person name="Kuo R.C."/>
            <person name="Labutti K."/>
            <person name="Haridas S."/>
            <person name="Kuo A."/>
            <person name="Salamov A."/>
            <person name="Ahrendt S.R."/>
            <person name="Lipzen A."/>
            <person name="Sullivan W."/>
            <person name="Andreopoulos W.B."/>
            <person name="Clum A."/>
            <person name="Lindquist E."/>
            <person name="Daum C."/>
            <person name="Ramamoorthy G.K."/>
            <person name="Gryganskyi A."/>
            <person name="Culley D."/>
            <person name="Magnuson J.K."/>
            <person name="James T.Y."/>
            <person name="O'Malley M.A."/>
            <person name="Stajich J.E."/>
            <person name="Spatafora J.W."/>
            <person name="Visel A."/>
            <person name="Grigoriev I.V."/>
        </authorList>
    </citation>
    <scope>NUCLEOTIDE SEQUENCE [LARGE SCALE GENOMIC DNA]</scope>
    <source>
        <strain evidence="2 3">NRRL 1336</strain>
    </source>
</reference>
<dbReference type="EMBL" id="MCGE01000019">
    <property type="protein sequence ID" value="ORZ12365.1"/>
    <property type="molecule type" value="Genomic_DNA"/>
</dbReference>
<feature type="region of interest" description="Disordered" evidence="1">
    <location>
        <begin position="63"/>
        <end position="86"/>
    </location>
</feature>
<keyword evidence="3" id="KW-1185">Reference proteome</keyword>
<protein>
    <submittedName>
        <fullName evidence="2">Uncharacterized protein</fullName>
    </submittedName>
</protein>
<sequence length="86" mass="9563">MLFIDSQSVKGVLNPPLLPIVAISSFLTNQWRSLLDHPYKDDATIQQLYDLAKRILRFTTNDGRRRDGGTAAGSSHLWPIAKSNPG</sequence>
<gene>
    <name evidence="2" type="ORF">BCR42DRAFT_420473</name>
</gene>
<accession>A0A1X2I9R7</accession>